<dbReference type="HOGENOM" id="CLU_039613_16_2_6"/>
<evidence type="ECO:0000256" key="1">
    <source>
        <dbReference type="ARBA" id="ARBA00009437"/>
    </source>
</evidence>
<dbReference type="CDD" id="cd08422">
    <property type="entry name" value="PBP2_CrgA_like"/>
    <property type="match status" value="1"/>
</dbReference>
<evidence type="ECO:0000313" key="6">
    <source>
        <dbReference type="EMBL" id="ABC28170.1"/>
    </source>
</evidence>
<evidence type="ECO:0000259" key="5">
    <source>
        <dbReference type="PROSITE" id="PS50931"/>
    </source>
</evidence>
<dbReference type="FunFam" id="1.10.10.10:FF:000001">
    <property type="entry name" value="LysR family transcriptional regulator"/>
    <property type="match status" value="1"/>
</dbReference>
<dbReference type="SUPFAM" id="SSF53850">
    <property type="entry name" value="Periplasmic binding protein-like II"/>
    <property type="match status" value="1"/>
</dbReference>
<dbReference type="AlphaFoldDB" id="Q2SMF4"/>
<dbReference type="GO" id="GO:0003677">
    <property type="term" value="F:DNA binding"/>
    <property type="evidence" value="ECO:0007669"/>
    <property type="project" value="UniProtKB-KW"/>
</dbReference>
<keyword evidence="7" id="KW-1185">Reference proteome</keyword>
<keyword evidence="2" id="KW-0805">Transcription regulation</keyword>
<comment type="similarity">
    <text evidence="1">Belongs to the LysR transcriptional regulatory family.</text>
</comment>
<dbReference type="RefSeq" id="WP_011395243.1">
    <property type="nucleotide sequence ID" value="NC_007645.1"/>
</dbReference>
<dbReference type="Gene3D" id="1.10.10.10">
    <property type="entry name" value="Winged helix-like DNA-binding domain superfamily/Winged helix DNA-binding domain"/>
    <property type="match status" value="1"/>
</dbReference>
<protein>
    <submittedName>
        <fullName evidence="6">Transcriptional regulator</fullName>
    </submittedName>
</protein>
<organism evidence="6 7">
    <name type="scientific">Hahella chejuensis (strain KCTC 2396)</name>
    <dbReference type="NCBI Taxonomy" id="349521"/>
    <lineage>
        <taxon>Bacteria</taxon>
        <taxon>Pseudomonadati</taxon>
        <taxon>Pseudomonadota</taxon>
        <taxon>Gammaproteobacteria</taxon>
        <taxon>Oceanospirillales</taxon>
        <taxon>Hahellaceae</taxon>
        <taxon>Hahella</taxon>
    </lineage>
</organism>
<keyword evidence="4" id="KW-0804">Transcription</keyword>
<accession>Q2SMF4</accession>
<dbReference type="eggNOG" id="COG0583">
    <property type="taxonomic scope" value="Bacteria"/>
</dbReference>
<dbReference type="GO" id="GO:0003700">
    <property type="term" value="F:DNA-binding transcription factor activity"/>
    <property type="evidence" value="ECO:0007669"/>
    <property type="project" value="InterPro"/>
</dbReference>
<dbReference type="InterPro" id="IPR036390">
    <property type="entry name" value="WH_DNA-bd_sf"/>
</dbReference>
<proteinExistence type="inferred from homology"/>
<evidence type="ECO:0000256" key="2">
    <source>
        <dbReference type="ARBA" id="ARBA00023015"/>
    </source>
</evidence>
<dbReference type="PROSITE" id="PS50931">
    <property type="entry name" value="HTH_LYSR"/>
    <property type="match status" value="1"/>
</dbReference>
<dbReference type="KEGG" id="hch:HCH_01304"/>
<reference evidence="6 7" key="1">
    <citation type="journal article" date="2005" name="Nucleic Acids Res.">
        <title>Genomic blueprint of Hahella chejuensis, a marine microbe producing an algicidal agent.</title>
        <authorList>
            <person name="Jeong H."/>
            <person name="Yim J.H."/>
            <person name="Lee C."/>
            <person name="Choi S.-H."/>
            <person name="Park Y.K."/>
            <person name="Yoon S.H."/>
            <person name="Hur C.-G."/>
            <person name="Kang H.-Y."/>
            <person name="Kim D."/>
            <person name="Lee H.H."/>
            <person name="Park K.H."/>
            <person name="Park S.-H."/>
            <person name="Park H.-S."/>
            <person name="Lee H.K."/>
            <person name="Oh T.K."/>
            <person name="Kim J.F."/>
        </authorList>
    </citation>
    <scope>NUCLEOTIDE SEQUENCE [LARGE SCALE GENOMIC DNA]</scope>
    <source>
        <strain evidence="6 7">KCTC 2396</strain>
    </source>
</reference>
<gene>
    <name evidence="6" type="ordered locus">HCH_01304</name>
</gene>
<dbReference type="Gene3D" id="3.40.190.290">
    <property type="match status" value="1"/>
</dbReference>
<name>Q2SMF4_HAHCH</name>
<dbReference type="SUPFAM" id="SSF46785">
    <property type="entry name" value="Winged helix' DNA-binding domain"/>
    <property type="match status" value="1"/>
</dbReference>
<sequence>MSRFEEMQIYAKVVETGSITRAAQVLDIAKSAVSRRLADLEARLGVQLLVRTTRKLTLTETGRSYYERCLRLLEDLAELEESVTSEHKSLSGKLKIAAPFTFGMMHLGCVFNDFMQMHPNLNFDINFNDRQVDIVQEGYDLAIRIGRLVDSTLIARPICKIHTVICASPAYLEKFGEPKTPEELTQHRVIHYSNLPNSIWRFWNSKSECIEVNVNPWLQANAGDYLRQAAVNGYGIVTQPNFILYKEIASGALKPILTDYQLVEANAYLIYPHTRHLSHRVRTFVDYVLERFKGTPYWDRPLNEFCESAGCPSPSDFKPRPEDAAPAMK</sequence>
<dbReference type="PRINTS" id="PR00039">
    <property type="entry name" value="HTHLYSR"/>
</dbReference>
<dbReference type="Pfam" id="PF00126">
    <property type="entry name" value="HTH_1"/>
    <property type="match status" value="1"/>
</dbReference>
<dbReference type="Proteomes" id="UP000000238">
    <property type="component" value="Chromosome"/>
</dbReference>
<dbReference type="PANTHER" id="PTHR30537">
    <property type="entry name" value="HTH-TYPE TRANSCRIPTIONAL REGULATOR"/>
    <property type="match status" value="1"/>
</dbReference>
<dbReference type="STRING" id="349521.HCH_01304"/>
<evidence type="ECO:0000313" key="7">
    <source>
        <dbReference type="Proteomes" id="UP000000238"/>
    </source>
</evidence>
<dbReference type="Pfam" id="PF03466">
    <property type="entry name" value="LysR_substrate"/>
    <property type="match status" value="1"/>
</dbReference>
<dbReference type="InterPro" id="IPR036388">
    <property type="entry name" value="WH-like_DNA-bd_sf"/>
</dbReference>
<dbReference type="InterPro" id="IPR005119">
    <property type="entry name" value="LysR_subst-bd"/>
</dbReference>
<dbReference type="OrthoDB" id="9815676at2"/>
<dbReference type="InterPro" id="IPR058163">
    <property type="entry name" value="LysR-type_TF_proteobact-type"/>
</dbReference>
<dbReference type="FunFam" id="3.40.190.290:FF:000001">
    <property type="entry name" value="Transcriptional regulator, LysR family"/>
    <property type="match status" value="1"/>
</dbReference>
<feature type="domain" description="HTH lysR-type" evidence="5">
    <location>
        <begin position="1"/>
        <end position="59"/>
    </location>
</feature>
<evidence type="ECO:0000256" key="4">
    <source>
        <dbReference type="ARBA" id="ARBA00023163"/>
    </source>
</evidence>
<dbReference type="PANTHER" id="PTHR30537:SF5">
    <property type="entry name" value="HTH-TYPE TRANSCRIPTIONAL ACTIVATOR TTDR-RELATED"/>
    <property type="match status" value="1"/>
</dbReference>
<evidence type="ECO:0000256" key="3">
    <source>
        <dbReference type="ARBA" id="ARBA00023125"/>
    </source>
</evidence>
<keyword evidence="3" id="KW-0238">DNA-binding</keyword>
<dbReference type="InterPro" id="IPR000847">
    <property type="entry name" value="LysR_HTH_N"/>
</dbReference>
<dbReference type="EMBL" id="CP000155">
    <property type="protein sequence ID" value="ABC28170.1"/>
    <property type="molecule type" value="Genomic_DNA"/>
</dbReference>